<dbReference type="Gene3D" id="3.40.50.300">
    <property type="entry name" value="P-loop containing nucleotide triphosphate hydrolases"/>
    <property type="match status" value="1"/>
</dbReference>
<proteinExistence type="predicted"/>
<dbReference type="PANTHER" id="PTHR10285">
    <property type="entry name" value="URIDINE KINASE"/>
    <property type="match status" value="1"/>
</dbReference>
<dbReference type="EMBL" id="GFXV01002470">
    <property type="protein sequence ID" value="MBW14275.1"/>
    <property type="molecule type" value="Transcribed_RNA"/>
</dbReference>
<name>A0A2H8TJI0_9HEMI</name>
<sequence>MAKRLVIVIAGVTCGGKTTIANRLVDIFNNISILHQDDFYYTKHEDHLESIPELNYHAWDKISAYNMNEMMIAIDSQTSNILVLEGILLLDDIRILNLADLIFFTVLDKKNCWDRRVTRTYLPPEPPGYFDKYAWPEYEKHFEKIKKKSNVIFLNGTDSIDFNTSIIVNHINQLLLSLKQ</sequence>
<protein>
    <submittedName>
        <fullName evidence="1">Nicotinamide riboside kinase 1</fullName>
    </submittedName>
</protein>
<reference evidence="1" key="1">
    <citation type="submission" date="2017-10" db="EMBL/GenBank/DDBJ databases">
        <title>Transcriptome Assembly of Sugarcane Aphid Adults.</title>
        <authorList>
            <person name="Scully E.D."/>
            <person name="Palmer N.A."/>
            <person name="Geib S.M."/>
            <person name="Sarath G."/>
            <person name="Sattler S.E."/>
        </authorList>
    </citation>
    <scope>NUCLEOTIDE SEQUENCE</scope>
    <source>
        <tissue evidence="1">Whole body</tissue>
    </source>
</reference>
<dbReference type="GO" id="GO:0016301">
    <property type="term" value="F:kinase activity"/>
    <property type="evidence" value="ECO:0007669"/>
    <property type="project" value="UniProtKB-KW"/>
</dbReference>
<evidence type="ECO:0000313" key="1">
    <source>
        <dbReference type="EMBL" id="MBW14275.1"/>
    </source>
</evidence>
<gene>
    <name evidence="1" type="primary">Nrk1</name>
</gene>
<dbReference type="InterPro" id="IPR027417">
    <property type="entry name" value="P-loop_NTPase"/>
</dbReference>
<accession>A0A2H8TJI0</accession>
<dbReference type="SUPFAM" id="SSF52540">
    <property type="entry name" value="P-loop containing nucleoside triphosphate hydrolases"/>
    <property type="match status" value="1"/>
</dbReference>
<dbReference type="OrthoDB" id="10041966at2759"/>
<keyword evidence="1" id="KW-0808">Transferase</keyword>
<dbReference type="AlphaFoldDB" id="A0A2H8TJI0"/>
<organism evidence="1">
    <name type="scientific">Melanaphis sacchari</name>
    <dbReference type="NCBI Taxonomy" id="742174"/>
    <lineage>
        <taxon>Eukaryota</taxon>
        <taxon>Metazoa</taxon>
        <taxon>Ecdysozoa</taxon>
        <taxon>Arthropoda</taxon>
        <taxon>Hexapoda</taxon>
        <taxon>Insecta</taxon>
        <taxon>Pterygota</taxon>
        <taxon>Neoptera</taxon>
        <taxon>Paraneoptera</taxon>
        <taxon>Hemiptera</taxon>
        <taxon>Sternorrhyncha</taxon>
        <taxon>Aphidomorpha</taxon>
        <taxon>Aphidoidea</taxon>
        <taxon>Aphididae</taxon>
        <taxon>Aphidini</taxon>
        <taxon>Melanaphis</taxon>
    </lineage>
</organism>
<keyword evidence="1" id="KW-0418">Kinase</keyword>